<dbReference type="AlphaFoldDB" id="A0A382BC74"/>
<protein>
    <recommendedName>
        <fullName evidence="6">Ureidoglycolate hydrolase</fullName>
    </recommendedName>
</protein>
<reference evidence="5" key="1">
    <citation type="submission" date="2018-05" db="EMBL/GenBank/DDBJ databases">
        <authorList>
            <person name="Lanie J.A."/>
            <person name="Ng W.-L."/>
            <person name="Kazmierczak K.M."/>
            <person name="Andrzejewski T.M."/>
            <person name="Davidsen T.M."/>
            <person name="Wayne K.J."/>
            <person name="Tettelin H."/>
            <person name="Glass J.I."/>
            <person name="Rusch D."/>
            <person name="Podicherti R."/>
            <person name="Tsui H.-C.T."/>
            <person name="Winkler M.E."/>
        </authorList>
    </citation>
    <scope>NUCLEOTIDE SEQUENCE</scope>
</reference>
<dbReference type="GO" id="GO:0004848">
    <property type="term" value="F:ureidoglycolate hydrolase activity"/>
    <property type="evidence" value="ECO:0007669"/>
    <property type="project" value="InterPro"/>
</dbReference>
<evidence type="ECO:0008006" key="6">
    <source>
        <dbReference type="Google" id="ProtNLM"/>
    </source>
</evidence>
<dbReference type="EMBL" id="UINC01029165">
    <property type="protein sequence ID" value="SVB11440.1"/>
    <property type="molecule type" value="Genomic_DNA"/>
</dbReference>
<dbReference type="InterPro" id="IPR007247">
    <property type="entry name" value="Ureidogly_lyase"/>
</dbReference>
<accession>A0A382BC74</accession>
<organism evidence="5">
    <name type="scientific">marine metagenome</name>
    <dbReference type="NCBI Taxonomy" id="408172"/>
    <lineage>
        <taxon>unclassified sequences</taxon>
        <taxon>metagenomes</taxon>
        <taxon>ecological metagenomes</taxon>
    </lineage>
</organism>
<evidence type="ECO:0000256" key="1">
    <source>
        <dbReference type="ARBA" id="ARBA00011738"/>
    </source>
</evidence>
<name>A0A382BC74_9ZZZZ</name>
<dbReference type="SUPFAM" id="SSF51182">
    <property type="entry name" value="RmlC-like cupins"/>
    <property type="match status" value="1"/>
</dbReference>
<keyword evidence="3" id="KW-0456">Lyase</keyword>
<dbReference type="CDD" id="cd20298">
    <property type="entry name" value="cupin_UAH"/>
    <property type="match status" value="1"/>
</dbReference>
<evidence type="ECO:0000256" key="3">
    <source>
        <dbReference type="ARBA" id="ARBA00023239"/>
    </source>
</evidence>
<dbReference type="Gene3D" id="2.60.120.480">
    <property type="entry name" value="Ureidoglycolate hydrolase"/>
    <property type="match status" value="1"/>
</dbReference>
<evidence type="ECO:0000313" key="5">
    <source>
        <dbReference type="EMBL" id="SVB11440.1"/>
    </source>
</evidence>
<dbReference type="GO" id="GO:0006144">
    <property type="term" value="P:purine nucleobase metabolic process"/>
    <property type="evidence" value="ECO:0007669"/>
    <property type="project" value="UniProtKB-KW"/>
</dbReference>
<dbReference type="GO" id="GO:0050385">
    <property type="term" value="F:ureidoglycolate lyase activity"/>
    <property type="evidence" value="ECO:0007669"/>
    <property type="project" value="UniProtKB-EC"/>
</dbReference>
<sequence>MSSIDKIEIPLIEATNQNLKGYGYLVDDFDQCEIEIVTWPKQGWRNIEEGTGNEGGTTEGPFETWWEKNILYGRNNAVEHKSEYDKDGRYLLGYSSDPDDSSNNVINEDPKQIYIWHVNYHPDGGQLFFPKDNKPFISPLALPGDDIQPNNFKAFYFEGSQGLYIHPNIWHEGVFPSKGRAIFRGKQGKVHARVSIDLLKEFKSYIYFKTTIQI</sequence>
<evidence type="ECO:0000256" key="2">
    <source>
        <dbReference type="ARBA" id="ARBA00022631"/>
    </source>
</evidence>
<dbReference type="InterPro" id="IPR024060">
    <property type="entry name" value="Ureidoglycolate_lyase_dom_sf"/>
</dbReference>
<proteinExistence type="predicted"/>
<gene>
    <name evidence="5" type="ORF">METZ01_LOCUS164294</name>
</gene>
<dbReference type="GO" id="GO:0000256">
    <property type="term" value="P:allantoin catabolic process"/>
    <property type="evidence" value="ECO:0007669"/>
    <property type="project" value="InterPro"/>
</dbReference>
<keyword evidence="2" id="KW-0659">Purine metabolism</keyword>
<comment type="subunit">
    <text evidence="1">Homodimer.</text>
</comment>
<dbReference type="InterPro" id="IPR047233">
    <property type="entry name" value="UAH_cupin"/>
</dbReference>
<dbReference type="Pfam" id="PF04115">
    <property type="entry name" value="Ureidogly_lyase"/>
    <property type="match status" value="1"/>
</dbReference>
<comment type="catalytic activity">
    <reaction evidence="4">
        <text>(S)-ureidoglycolate = urea + glyoxylate</text>
        <dbReference type="Rhea" id="RHEA:11304"/>
        <dbReference type="ChEBI" id="CHEBI:16199"/>
        <dbReference type="ChEBI" id="CHEBI:36655"/>
        <dbReference type="ChEBI" id="CHEBI:57296"/>
        <dbReference type="EC" id="4.3.2.3"/>
    </reaction>
</comment>
<evidence type="ECO:0000256" key="4">
    <source>
        <dbReference type="ARBA" id="ARBA00047684"/>
    </source>
</evidence>
<dbReference type="InterPro" id="IPR011051">
    <property type="entry name" value="RmlC_Cupin_sf"/>
</dbReference>